<name>A0A0F9GB46_9ZZZZ</name>
<dbReference type="Pfam" id="PF13709">
    <property type="entry name" value="DUF4159"/>
    <property type="match status" value="2"/>
</dbReference>
<feature type="domain" description="DUF4159" evidence="1">
    <location>
        <begin position="255"/>
        <end position="446"/>
    </location>
</feature>
<dbReference type="Gene3D" id="3.40.50.12140">
    <property type="entry name" value="Domain of unknown function DUF4159"/>
    <property type="match status" value="2"/>
</dbReference>
<dbReference type="AlphaFoldDB" id="A0A0F9GB46"/>
<dbReference type="InterPro" id="IPR025297">
    <property type="entry name" value="DUF4159"/>
</dbReference>
<sequence>NGGRSSANMVVPRYRTRVGAGGNPPGPYDAMILMFLSYGRAPVLFNKLDYGPQDKWNYYFRDLHHLCRYITRFTERIYKWQIVSLDATMHDWRDAPILFISGRDKFALSAEHMAKLQRYCDLGGMIVAHADLRSREFAESFKQAMVKLYEQRGYEFRTFAPDHPVYSTHFGRGDSLWRQQIPMQGMSDGVRDFILLLPADIAGAWHQNRATTEEDLFRIMFNVRMYAAPTWAELPGRLRPPELTGTPKEVTRTLRLARIKHRGGWNVIPSAWPVMARRLGHYHGLEVKVLPEVDLSKPVDPAEVDMLHLTGFAKFELSAAERANLKDYLAKGGFLWADAAAGRPAFVQCVQDLVQQLAGRPGRRLVTIHPILTAGAGPISKVWRTRWAKQRFGGSKFPLRAIEQNGRLTILYSPLDVTAAMAGHYVWGSVGYRTRTARQLATNLLLWRAAAKSAKPAKDDKP</sequence>
<evidence type="ECO:0000259" key="1">
    <source>
        <dbReference type="Pfam" id="PF13709"/>
    </source>
</evidence>
<dbReference type="EMBL" id="LAZR01027116">
    <property type="protein sequence ID" value="KKL66710.1"/>
    <property type="molecule type" value="Genomic_DNA"/>
</dbReference>
<proteinExistence type="predicted"/>
<protein>
    <recommendedName>
        <fullName evidence="1">DUF4159 domain-containing protein</fullName>
    </recommendedName>
</protein>
<gene>
    <name evidence="2" type="ORF">LCGC14_2142270</name>
</gene>
<organism evidence="2">
    <name type="scientific">marine sediment metagenome</name>
    <dbReference type="NCBI Taxonomy" id="412755"/>
    <lineage>
        <taxon>unclassified sequences</taxon>
        <taxon>metagenomes</taxon>
        <taxon>ecological metagenomes</taxon>
    </lineage>
</organism>
<accession>A0A0F9GB46</accession>
<evidence type="ECO:0000313" key="2">
    <source>
        <dbReference type="EMBL" id="KKL66710.1"/>
    </source>
</evidence>
<feature type="domain" description="DUF4159" evidence="1">
    <location>
        <begin position="45"/>
        <end position="227"/>
    </location>
</feature>
<feature type="non-terminal residue" evidence="2">
    <location>
        <position position="1"/>
    </location>
</feature>
<comment type="caution">
    <text evidence="2">The sequence shown here is derived from an EMBL/GenBank/DDBJ whole genome shotgun (WGS) entry which is preliminary data.</text>
</comment>
<reference evidence="2" key="1">
    <citation type="journal article" date="2015" name="Nature">
        <title>Complex archaea that bridge the gap between prokaryotes and eukaryotes.</title>
        <authorList>
            <person name="Spang A."/>
            <person name="Saw J.H."/>
            <person name="Jorgensen S.L."/>
            <person name="Zaremba-Niedzwiedzka K."/>
            <person name="Martijn J."/>
            <person name="Lind A.E."/>
            <person name="van Eijk R."/>
            <person name="Schleper C."/>
            <person name="Guy L."/>
            <person name="Ettema T.J."/>
        </authorList>
    </citation>
    <scope>NUCLEOTIDE SEQUENCE</scope>
</reference>